<comment type="caution">
    <text evidence="1">The sequence shown here is derived from an EMBL/GenBank/DDBJ whole genome shotgun (WGS) entry which is preliminary data.</text>
</comment>
<accession>A0ABV2RVF4</accession>
<dbReference type="Proteomes" id="UP001549291">
    <property type="component" value="Unassembled WGS sequence"/>
</dbReference>
<name>A0ABV2RVF4_BRAJP</name>
<protein>
    <submittedName>
        <fullName evidence="1">Uncharacterized protein</fullName>
    </submittedName>
</protein>
<organism evidence="1 2">
    <name type="scientific">Bradyrhizobium japonicum</name>
    <dbReference type="NCBI Taxonomy" id="375"/>
    <lineage>
        <taxon>Bacteria</taxon>
        <taxon>Pseudomonadati</taxon>
        <taxon>Pseudomonadota</taxon>
        <taxon>Alphaproteobacteria</taxon>
        <taxon>Hyphomicrobiales</taxon>
        <taxon>Nitrobacteraceae</taxon>
        <taxon>Bradyrhizobium</taxon>
    </lineage>
</organism>
<dbReference type="EMBL" id="JBEPTQ010000002">
    <property type="protein sequence ID" value="MET4720929.1"/>
    <property type="molecule type" value="Genomic_DNA"/>
</dbReference>
<gene>
    <name evidence="1" type="ORF">ABIF63_005035</name>
</gene>
<evidence type="ECO:0000313" key="1">
    <source>
        <dbReference type="EMBL" id="MET4720929.1"/>
    </source>
</evidence>
<keyword evidence="2" id="KW-1185">Reference proteome</keyword>
<proteinExistence type="predicted"/>
<reference evidence="1 2" key="1">
    <citation type="submission" date="2024-06" db="EMBL/GenBank/DDBJ databases">
        <title>Genomic Encyclopedia of Type Strains, Phase V (KMG-V): Genome sequencing to study the core and pangenomes of soil and plant-associated prokaryotes.</title>
        <authorList>
            <person name="Whitman W."/>
        </authorList>
    </citation>
    <scope>NUCLEOTIDE SEQUENCE [LARGE SCALE GENOMIC DNA]</scope>
    <source>
        <strain evidence="1 2">USDA 160</strain>
    </source>
</reference>
<sequence>MRIRGSTETTIGNSRIALTVTAIADWMMVAPEPSVVIRMICAGPAQTNSVEQSAQSRLKWVSWASAPMPR</sequence>
<evidence type="ECO:0000313" key="2">
    <source>
        <dbReference type="Proteomes" id="UP001549291"/>
    </source>
</evidence>